<feature type="chain" id="PRO_5046650187" description="Gram-positive cocci surface proteins LPxTG domain-containing protein" evidence="1">
    <location>
        <begin position="28"/>
        <end position="164"/>
    </location>
</feature>
<reference evidence="3" key="1">
    <citation type="journal article" date="2019" name="Int. J. Syst. Evol. Microbiol.">
        <title>The Global Catalogue of Microorganisms (GCM) 10K type strain sequencing project: providing services to taxonomists for standard genome sequencing and annotation.</title>
        <authorList>
            <consortium name="The Broad Institute Genomics Platform"/>
            <consortium name="The Broad Institute Genome Sequencing Center for Infectious Disease"/>
            <person name="Wu L."/>
            <person name="Ma J."/>
        </authorList>
    </citation>
    <scope>NUCLEOTIDE SEQUENCE [LARGE SCALE GENOMIC DNA]</scope>
    <source>
        <strain evidence="3">JCM 16014</strain>
    </source>
</reference>
<dbReference type="RefSeq" id="WP_344669459.1">
    <property type="nucleotide sequence ID" value="NZ_BAAAQN010000047.1"/>
</dbReference>
<evidence type="ECO:0000313" key="3">
    <source>
        <dbReference type="Proteomes" id="UP001500751"/>
    </source>
</evidence>
<keyword evidence="3" id="KW-1185">Reference proteome</keyword>
<accession>A0ABP5GNK7</accession>
<proteinExistence type="predicted"/>
<dbReference type="EMBL" id="BAAAQN010000047">
    <property type="protein sequence ID" value="GAA2049571.1"/>
    <property type="molecule type" value="Genomic_DNA"/>
</dbReference>
<name>A0ABP5GNK7_9ACTN</name>
<dbReference type="Proteomes" id="UP001500751">
    <property type="component" value="Unassembled WGS sequence"/>
</dbReference>
<evidence type="ECO:0000313" key="2">
    <source>
        <dbReference type="EMBL" id="GAA2049571.1"/>
    </source>
</evidence>
<sequence length="164" mass="15699">MRTVLHRCLASAAATAAVCSIAGVAVAAVGDYPLTSGSLIPLSATTGLTPGGGLPIEGLGFAPGASVALTFFSTPQSLGSVTADATGEFKLTVKIPVAAAPGTHTIQAVGPAAAGGTLDLSLTITIGNALPRTGTDIETPLGIGIGAVAAGGLALAVARRRTAA</sequence>
<comment type="caution">
    <text evidence="2">The sequence shown here is derived from an EMBL/GenBank/DDBJ whole genome shotgun (WGS) entry which is preliminary data.</text>
</comment>
<gene>
    <name evidence="2" type="ORF">GCM10009839_64460</name>
</gene>
<evidence type="ECO:0008006" key="4">
    <source>
        <dbReference type="Google" id="ProtNLM"/>
    </source>
</evidence>
<protein>
    <recommendedName>
        <fullName evidence="4">Gram-positive cocci surface proteins LPxTG domain-containing protein</fullName>
    </recommendedName>
</protein>
<organism evidence="2 3">
    <name type="scientific">Catenulispora yoronensis</name>
    <dbReference type="NCBI Taxonomy" id="450799"/>
    <lineage>
        <taxon>Bacteria</taxon>
        <taxon>Bacillati</taxon>
        <taxon>Actinomycetota</taxon>
        <taxon>Actinomycetes</taxon>
        <taxon>Catenulisporales</taxon>
        <taxon>Catenulisporaceae</taxon>
        <taxon>Catenulispora</taxon>
    </lineage>
</organism>
<dbReference type="NCBIfam" id="TIGR01167">
    <property type="entry name" value="LPXTG_anchor"/>
    <property type="match status" value="1"/>
</dbReference>
<keyword evidence="1" id="KW-0732">Signal</keyword>
<feature type="signal peptide" evidence="1">
    <location>
        <begin position="1"/>
        <end position="27"/>
    </location>
</feature>
<evidence type="ECO:0000256" key="1">
    <source>
        <dbReference type="SAM" id="SignalP"/>
    </source>
</evidence>